<evidence type="ECO:0000313" key="2">
    <source>
        <dbReference type="EMBL" id="TFY79873.1"/>
    </source>
</evidence>
<feature type="transmembrane region" description="Helical" evidence="1">
    <location>
        <begin position="47"/>
        <end position="65"/>
    </location>
</feature>
<dbReference type="Proteomes" id="UP000298061">
    <property type="component" value="Unassembled WGS sequence"/>
</dbReference>
<gene>
    <name evidence="2" type="ORF">EWM64_g4139</name>
</gene>
<proteinExistence type="predicted"/>
<accession>A0A4Z0A0M5</accession>
<comment type="caution">
    <text evidence="2">The sequence shown here is derived from an EMBL/GenBank/DDBJ whole genome shotgun (WGS) entry which is preliminary data.</text>
</comment>
<name>A0A4Z0A0M5_9AGAM</name>
<keyword evidence="1" id="KW-0812">Transmembrane</keyword>
<dbReference type="EMBL" id="SFCI01000427">
    <property type="protein sequence ID" value="TFY79873.1"/>
    <property type="molecule type" value="Genomic_DNA"/>
</dbReference>
<dbReference type="AlphaFoldDB" id="A0A4Z0A0M5"/>
<keyword evidence="1" id="KW-0472">Membrane</keyword>
<feature type="transmembrane region" description="Helical" evidence="1">
    <location>
        <begin position="21"/>
        <end position="41"/>
    </location>
</feature>
<reference evidence="2 3" key="1">
    <citation type="submission" date="2019-02" db="EMBL/GenBank/DDBJ databases">
        <title>Genome sequencing of the rare red list fungi Hericium alpestre (H. flagellum).</title>
        <authorList>
            <person name="Buettner E."/>
            <person name="Kellner H."/>
        </authorList>
    </citation>
    <scope>NUCLEOTIDE SEQUENCE [LARGE SCALE GENOMIC DNA]</scope>
    <source>
        <strain evidence="2 3">DSM 108284</strain>
    </source>
</reference>
<protein>
    <submittedName>
        <fullName evidence="2">Uncharacterized protein</fullName>
    </submittedName>
</protein>
<sequence length="135" mass="15396">MKFIQDQTYLYYLNYPDDRRAIKMFIVTLLLVPAACVFMAILMTAPIIGAIICVLVQLLYTRMIYHCWRSYSLLGAEVLMSEHSDERRVAVAPSNRTYLADLAASWNYNSAFLIVMVIGGSVFDVEVIQLLTKCK</sequence>
<evidence type="ECO:0000256" key="1">
    <source>
        <dbReference type="SAM" id="Phobius"/>
    </source>
</evidence>
<evidence type="ECO:0000313" key="3">
    <source>
        <dbReference type="Proteomes" id="UP000298061"/>
    </source>
</evidence>
<keyword evidence="3" id="KW-1185">Reference proteome</keyword>
<organism evidence="2 3">
    <name type="scientific">Hericium alpestre</name>
    <dbReference type="NCBI Taxonomy" id="135208"/>
    <lineage>
        <taxon>Eukaryota</taxon>
        <taxon>Fungi</taxon>
        <taxon>Dikarya</taxon>
        <taxon>Basidiomycota</taxon>
        <taxon>Agaricomycotina</taxon>
        <taxon>Agaricomycetes</taxon>
        <taxon>Russulales</taxon>
        <taxon>Hericiaceae</taxon>
        <taxon>Hericium</taxon>
    </lineage>
</organism>
<keyword evidence="1" id="KW-1133">Transmembrane helix</keyword>